<name>A0A841SJX1_9ACTN</name>
<evidence type="ECO:0000313" key="1">
    <source>
        <dbReference type="EMBL" id="MBB6569723.1"/>
    </source>
</evidence>
<accession>A0A841SJX1</accession>
<proteinExistence type="predicted"/>
<dbReference type="EMBL" id="JACHKF010000001">
    <property type="protein sequence ID" value="MBB6569723.1"/>
    <property type="molecule type" value="Genomic_DNA"/>
</dbReference>
<evidence type="ECO:0000313" key="2">
    <source>
        <dbReference type="Proteomes" id="UP000553957"/>
    </source>
</evidence>
<organism evidence="1 2">
    <name type="scientific">Kribbella sandramycini</name>
    <dbReference type="NCBI Taxonomy" id="60450"/>
    <lineage>
        <taxon>Bacteria</taxon>
        <taxon>Bacillati</taxon>
        <taxon>Actinomycetota</taxon>
        <taxon>Actinomycetes</taxon>
        <taxon>Propionibacteriales</taxon>
        <taxon>Kribbellaceae</taxon>
        <taxon>Kribbella</taxon>
    </lineage>
</organism>
<gene>
    <name evidence="1" type="ORF">HNR71_005360</name>
</gene>
<sequence length="32" mass="3975">MKSSEECHGQTQDWDNYRTYSVEVMIRLKFRH</sequence>
<dbReference type="AlphaFoldDB" id="A0A841SJX1"/>
<dbReference type="Proteomes" id="UP000553957">
    <property type="component" value="Unassembled WGS sequence"/>
</dbReference>
<protein>
    <submittedName>
        <fullName evidence="1">Uncharacterized protein</fullName>
    </submittedName>
</protein>
<comment type="caution">
    <text evidence="1">The sequence shown here is derived from an EMBL/GenBank/DDBJ whole genome shotgun (WGS) entry which is preliminary data.</text>
</comment>
<reference evidence="1 2" key="1">
    <citation type="submission" date="2020-08" db="EMBL/GenBank/DDBJ databases">
        <title>Sequencing the genomes of 1000 actinobacteria strains.</title>
        <authorList>
            <person name="Klenk H.-P."/>
        </authorList>
    </citation>
    <scope>NUCLEOTIDE SEQUENCE [LARGE SCALE GENOMIC DNA]</scope>
    <source>
        <strain evidence="1 2">DSM 15626</strain>
    </source>
</reference>